<gene>
    <name evidence="8" type="ORF">FGO68_gene5688</name>
</gene>
<organism evidence="8 9">
    <name type="scientific">Halteria grandinella</name>
    <dbReference type="NCBI Taxonomy" id="5974"/>
    <lineage>
        <taxon>Eukaryota</taxon>
        <taxon>Sar</taxon>
        <taxon>Alveolata</taxon>
        <taxon>Ciliophora</taxon>
        <taxon>Intramacronucleata</taxon>
        <taxon>Spirotrichea</taxon>
        <taxon>Stichotrichia</taxon>
        <taxon>Sporadotrichida</taxon>
        <taxon>Halteriidae</taxon>
        <taxon>Halteria</taxon>
    </lineage>
</organism>
<dbReference type="InterPro" id="IPR001849">
    <property type="entry name" value="PH_domain"/>
</dbReference>
<dbReference type="InterPro" id="IPR011009">
    <property type="entry name" value="Kinase-like_dom_sf"/>
</dbReference>
<keyword evidence="9" id="KW-1185">Reference proteome</keyword>
<dbReference type="GO" id="GO:0004674">
    <property type="term" value="F:protein serine/threonine kinase activity"/>
    <property type="evidence" value="ECO:0007669"/>
    <property type="project" value="UniProtKB-KW"/>
</dbReference>
<comment type="similarity">
    <text evidence="5">Belongs to the protein kinase superfamily.</text>
</comment>
<dbReference type="Proteomes" id="UP000785679">
    <property type="component" value="Unassembled WGS sequence"/>
</dbReference>
<dbReference type="GO" id="GO:0005524">
    <property type="term" value="F:ATP binding"/>
    <property type="evidence" value="ECO:0007669"/>
    <property type="project" value="UniProtKB-UniRule"/>
</dbReference>
<comment type="caution">
    <text evidence="8">The sequence shown here is derived from an EMBL/GenBank/DDBJ whole genome shotgun (WGS) entry which is preliminary data.</text>
</comment>
<dbReference type="EMBL" id="RRYP01002064">
    <property type="protein sequence ID" value="TNV85173.1"/>
    <property type="molecule type" value="Genomic_DNA"/>
</dbReference>
<proteinExistence type="inferred from homology"/>
<evidence type="ECO:0000313" key="9">
    <source>
        <dbReference type="Proteomes" id="UP000785679"/>
    </source>
</evidence>
<dbReference type="FunFam" id="1.10.510.10:FF:000571">
    <property type="entry name" value="Maternal embryonic leucine zipper kinase"/>
    <property type="match status" value="1"/>
</dbReference>
<name>A0A8J8T8G6_HALGN</name>
<keyword evidence="3 4" id="KW-0067">ATP-binding</keyword>
<dbReference type="PROSITE" id="PS00107">
    <property type="entry name" value="PROTEIN_KINASE_ATP"/>
    <property type="match status" value="1"/>
</dbReference>
<dbReference type="InterPro" id="IPR008271">
    <property type="entry name" value="Ser/Thr_kinase_AS"/>
</dbReference>
<feature type="binding site" evidence="4">
    <location>
        <position position="72"/>
    </location>
    <ligand>
        <name>ATP</name>
        <dbReference type="ChEBI" id="CHEBI:30616"/>
    </ligand>
</feature>
<dbReference type="Gene3D" id="1.10.510.10">
    <property type="entry name" value="Transferase(Phosphotransferase) domain 1"/>
    <property type="match status" value="1"/>
</dbReference>
<dbReference type="Gene3D" id="3.30.200.20">
    <property type="entry name" value="Phosphorylase Kinase, domain 1"/>
    <property type="match status" value="1"/>
</dbReference>
<feature type="domain" description="Protein kinase" evidence="7">
    <location>
        <begin position="39"/>
        <end position="297"/>
    </location>
</feature>
<dbReference type="CDD" id="cd05117">
    <property type="entry name" value="STKc_CAMK"/>
    <property type="match status" value="1"/>
</dbReference>
<evidence type="ECO:0000313" key="8">
    <source>
        <dbReference type="EMBL" id="TNV85173.1"/>
    </source>
</evidence>
<evidence type="ECO:0000256" key="5">
    <source>
        <dbReference type="RuleBase" id="RU000304"/>
    </source>
</evidence>
<accession>A0A8J8T8G6</accession>
<evidence type="ECO:0000256" key="1">
    <source>
        <dbReference type="ARBA" id="ARBA00011245"/>
    </source>
</evidence>
<dbReference type="PROSITE" id="PS50003">
    <property type="entry name" value="PH_DOMAIN"/>
    <property type="match status" value="1"/>
</dbReference>
<protein>
    <submittedName>
        <fullName evidence="8">Uncharacterized protein</fullName>
    </submittedName>
</protein>
<comment type="subunit">
    <text evidence="1">Monomer.</text>
</comment>
<evidence type="ECO:0000256" key="4">
    <source>
        <dbReference type="PROSITE-ProRule" id="PRU10141"/>
    </source>
</evidence>
<dbReference type="PANTHER" id="PTHR24347">
    <property type="entry name" value="SERINE/THREONINE-PROTEIN KINASE"/>
    <property type="match status" value="1"/>
</dbReference>
<dbReference type="Pfam" id="PF00069">
    <property type="entry name" value="Pkinase"/>
    <property type="match status" value="1"/>
</dbReference>
<evidence type="ECO:0000256" key="2">
    <source>
        <dbReference type="ARBA" id="ARBA00022741"/>
    </source>
</evidence>
<dbReference type="AlphaFoldDB" id="A0A8J8T8G6"/>
<feature type="domain" description="PH" evidence="6">
    <location>
        <begin position="1"/>
        <end position="31"/>
    </location>
</feature>
<evidence type="ECO:0000259" key="6">
    <source>
        <dbReference type="PROSITE" id="PS50003"/>
    </source>
</evidence>
<dbReference type="PROSITE" id="PS00108">
    <property type="entry name" value="PROTEIN_KINASE_ST"/>
    <property type="match status" value="1"/>
</dbReference>
<dbReference type="PROSITE" id="PS50011">
    <property type="entry name" value="PROTEIN_KINASE_DOM"/>
    <property type="match status" value="1"/>
</dbReference>
<evidence type="ECO:0000256" key="3">
    <source>
        <dbReference type="ARBA" id="ARBA00022840"/>
    </source>
</evidence>
<dbReference type="InterPro" id="IPR000719">
    <property type="entry name" value="Prot_kinase_dom"/>
</dbReference>
<dbReference type="FunFam" id="3.30.200.20:FF:000042">
    <property type="entry name" value="Aurora kinase A"/>
    <property type="match status" value="1"/>
</dbReference>
<dbReference type="OrthoDB" id="10252354at2759"/>
<keyword evidence="5" id="KW-0418">Kinase</keyword>
<dbReference type="InterPro" id="IPR017441">
    <property type="entry name" value="Protein_kinase_ATP_BS"/>
</dbReference>
<reference evidence="8" key="1">
    <citation type="submission" date="2019-06" db="EMBL/GenBank/DDBJ databases">
        <authorList>
            <person name="Zheng W."/>
        </authorList>
    </citation>
    <scope>NUCLEOTIDE SEQUENCE</scope>
    <source>
        <strain evidence="8">QDHG01</strain>
    </source>
</reference>
<evidence type="ECO:0000259" key="7">
    <source>
        <dbReference type="PROSITE" id="PS50011"/>
    </source>
</evidence>
<dbReference type="SMART" id="SM00220">
    <property type="entry name" value="S_TKc"/>
    <property type="match status" value="1"/>
</dbReference>
<dbReference type="SUPFAM" id="SSF56112">
    <property type="entry name" value="Protein kinase-like (PK-like)"/>
    <property type="match status" value="1"/>
</dbReference>
<keyword evidence="5" id="KW-0723">Serine/threonine-protein kinase</keyword>
<keyword evidence="5" id="KW-0808">Transferase</keyword>
<keyword evidence="2 4" id="KW-0547">Nucleotide-binding</keyword>
<sequence length="346" mass="40278">MIFPNNKVRVFYCRNRDDRSKWVQNIKAAVGYSQIEDFYDIQGDLGKGKFGQVKVAIHKKSSRRVAIKIIKKKNMSLKELELQKREIEVLKICQHPNIIRLIDVFENPEYIYIVLEYCQGGDLFQYLDRREFKITEDRARNIAHQIAAGIYYMHSYGIAHRDLKLENILMVDDSDDAQLKIVDFGLSKMIGPNETASDPFGTLSYVAPEVLIQRPYGKNVDLWSLGIIIYVLLSGMLPFDSDDNKETARQTIYDPVPFTHKVWRYVSDDAKDLIVRLLEKDRFNRISLEDVLAHPWICKKSQDIAEIRKTVDLIEQFEAFSTTNYKSPKTSGQQVLYTMDQQMQMD</sequence>